<dbReference type="Gene3D" id="2.60.120.10">
    <property type="entry name" value="Jelly Rolls"/>
    <property type="match status" value="1"/>
</dbReference>
<sequence>MSKHLFPLNSFFPFWDKLSSNQQEILNSSISEKTFKKSTRLYSGDKECLGLILVRSGTIRAFIVSDSGREITLYRLLQGDICLFSAACIMNSIQFKINLEMEEDVETYILKPTPYEQLVAKSTLISNYTNEIMSSRFSEVMWTLEQILFKSMDSRIAQFLLEQSAMQDTDTLTLTHEQVAKNLGSAREVVTRLLKYFQEEKYVKLTRGKIELLNKRALNKLTE</sequence>
<dbReference type="PANTHER" id="PTHR24567:SF74">
    <property type="entry name" value="HTH-TYPE TRANSCRIPTIONAL REGULATOR ARCR"/>
    <property type="match status" value="1"/>
</dbReference>
<proteinExistence type="predicted"/>
<dbReference type="AlphaFoldDB" id="A0A1M5TCL4"/>
<dbReference type="GO" id="GO:0005829">
    <property type="term" value="C:cytosol"/>
    <property type="evidence" value="ECO:0007669"/>
    <property type="project" value="TreeGrafter"/>
</dbReference>
<evidence type="ECO:0000313" key="6">
    <source>
        <dbReference type="Proteomes" id="UP000184032"/>
    </source>
</evidence>
<dbReference type="Proteomes" id="UP000184032">
    <property type="component" value="Unassembled WGS sequence"/>
</dbReference>
<dbReference type="CDD" id="cd00038">
    <property type="entry name" value="CAP_ED"/>
    <property type="match status" value="1"/>
</dbReference>
<gene>
    <name evidence="5" type="ORF">SAMN02745245_01437</name>
</gene>
<dbReference type="InterPro" id="IPR012318">
    <property type="entry name" value="HTH_CRP"/>
</dbReference>
<dbReference type="InterPro" id="IPR050397">
    <property type="entry name" value="Env_Response_Regulators"/>
</dbReference>
<dbReference type="GO" id="GO:0003677">
    <property type="term" value="F:DNA binding"/>
    <property type="evidence" value="ECO:0007669"/>
    <property type="project" value="UniProtKB-KW"/>
</dbReference>
<dbReference type="Gene3D" id="1.10.10.10">
    <property type="entry name" value="Winged helix-like DNA-binding domain superfamily/Winged helix DNA-binding domain"/>
    <property type="match status" value="1"/>
</dbReference>
<dbReference type="Pfam" id="PF13545">
    <property type="entry name" value="HTH_Crp_2"/>
    <property type="match status" value="1"/>
</dbReference>
<reference evidence="5 6" key="1">
    <citation type="submission" date="2016-11" db="EMBL/GenBank/DDBJ databases">
        <authorList>
            <person name="Jaros S."/>
            <person name="Januszkiewicz K."/>
            <person name="Wedrychowicz H."/>
        </authorList>
    </citation>
    <scope>NUCLEOTIDE SEQUENCE [LARGE SCALE GENOMIC DNA]</scope>
    <source>
        <strain evidence="5 6">DSM 21120</strain>
    </source>
</reference>
<dbReference type="EMBL" id="FQXI01000010">
    <property type="protein sequence ID" value="SHH48459.1"/>
    <property type="molecule type" value="Genomic_DNA"/>
</dbReference>
<dbReference type="SUPFAM" id="SSF46785">
    <property type="entry name" value="Winged helix' DNA-binding domain"/>
    <property type="match status" value="1"/>
</dbReference>
<accession>A0A1M5TCL4</accession>
<dbReference type="SUPFAM" id="SSF51206">
    <property type="entry name" value="cAMP-binding domain-like"/>
    <property type="match status" value="1"/>
</dbReference>
<dbReference type="InterPro" id="IPR018490">
    <property type="entry name" value="cNMP-bd_dom_sf"/>
</dbReference>
<feature type="domain" description="HTH crp-type" evidence="4">
    <location>
        <begin position="150"/>
        <end position="216"/>
    </location>
</feature>
<evidence type="ECO:0000256" key="3">
    <source>
        <dbReference type="ARBA" id="ARBA00023163"/>
    </source>
</evidence>
<keyword evidence="1" id="KW-0805">Transcription regulation</keyword>
<dbReference type="InterPro" id="IPR000595">
    <property type="entry name" value="cNMP-bd_dom"/>
</dbReference>
<evidence type="ECO:0000259" key="4">
    <source>
        <dbReference type="PROSITE" id="PS51063"/>
    </source>
</evidence>
<dbReference type="PANTHER" id="PTHR24567">
    <property type="entry name" value="CRP FAMILY TRANSCRIPTIONAL REGULATORY PROTEIN"/>
    <property type="match status" value="1"/>
</dbReference>
<dbReference type="GO" id="GO:0003700">
    <property type="term" value="F:DNA-binding transcription factor activity"/>
    <property type="evidence" value="ECO:0007669"/>
    <property type="project" value="TreeGrafter"/>
</dbReference>
<dbReference type="RefSeq" id="WP_083529134.1">
    <property type="nucleotide sequence ID" value="NZ_FQXI01000010.1"/>
</dbReference>
<name>A0A1M5TCL4_9FIRM</name>
<dbReference type="STRING" id="1120995.SAMN02745245_01437"/>
<dbReference type="InterPro" id="IPR036388">
    <property type="entry name" value="WH-like_DNA-bd_sf"/>
</dbReference>
<dbReference type="OrthoDB" id="9776746at2"/>
<keyword evidence="6" id="KW-1185">Reference proteome</keyword>
<evidence type="ECO:0000256" key="2">
    <source>
        <dbReference type="ARBA" id="ARBA00023125"/>
    </source>
</evidence>
<dbReference type="InterPro" id="IPR036390">
    <property type="entry name" value="WH_DNA-bd_sf"/>
</dbReference>
<evidence type="ECO:0000256" key="1">
    <source>
        <dbReference type="ARBA" id="ARBA00023015"/>
    </source>
</evidence>
<keyword evidence="2" id="KW-0238">DNA-binding</keyword>
<keyword evidence="3" id="KW-0804">Transcription</keyword>
<dbReference type="PROSITE" id="PS51063">
    <property type="entry name" value="HTH_CRP_2"/>
    <property type="match status" value="1"/>
</dbReference>
<organism evidence="5 6">
    <name type="scientific">Anaerosphaera aminiphila DSM 21120</name>
    <dbReference type="NCBI Taxonomy" id="1120995"/>
    <lineage>
        <taxon>Bacteria</taxon>
        <taxon>Bacillati</taxon>
        <taxon>Bacillota</taxon>
        <taxon>Tissierellia</taxon>
        <taxon>Tissierellales</taxon>
        <taxon>Peptoniphilaceae</taxon>
        <taxon>Anaerosphaera</taxon>
    </lineage>
</organism>
<dbReference type="CDD" id="cd00092">
    <property type="entry name" value="HTH_CRP"/>
    <property type="match status" value="1"/>
</dbReference>
<dbReference type="InterPro" id="IPR014710">
    <property type="entry name" value="RmlC-like_jellyroll"/>
</dbReference>
<protein>
    <submittedName>
        <fullName evidence="5">CRP/FNR family transcriptional regulator, anaerobic regulatory protein</fullName>
    </submittedName>
</protein>
<dbReference type="SMART" id="SM00419">
    <property type="entry name" value="HTH_CRP"/>
    <property type="match status" value="1"/>
</dbReference>
<evidence type="ECO:0000313" key="5">
    <source>
        <dbReference type="EMBL" id="SHH48459.1"/>
    </source>
</evidence>